<sequence length="76" mass="8574">QLERRLSELKSLLNWICSLTNNNGEEEVQVFSGEGQEKFQCILGISLQKVSFLILRRSSADGEEVQVFSAVPLFLT</sequence>
<evidence type="ECO:0000313" key="2">
    <source>
        <dbReference type="EMBL" id="CAF2100942.1"/>
    </source>
</evidence>
<evidence type="ECO:0000313" key="1">
    <source>
        <dbReference type="EMBL" id="CAF2038266.1"/>
    </source>
</evidence>
<dbReference type="AlphaFoldDB" id="A0A816NQH6"/>
<reference evidence="1" key="1">
    <citation type="submission" date="2021-01" db="EMBL/GenBank/DDBJ databases">
        <authorList>
            <consortium name="Genoscope - CEA"/>
            <person name="William W."/>
        </authorList>
    </citation>
    <scope>NUCLEOTIDE SEQUENCE</scope>
</reference>
<dbReference type="Proteomes" id="UP001295469">
    <property type="component" value="Chromosome A05"/>
</dbReference>
<dbReference type="EMBL" id="HG994363">
    <property type="protein sequence ID" value="CAF2038266.1"/>
    <property type="molecule type" value="Genomic_DNA"/>
</dbReference>
<proteinExistence type="predicted"/>
<feature type="non-terminal residue" evidence="1">
    <location>
        <position position="1"/>
    </location>
</feature>
<gene>
    <name evidence="2" type="ORF">DARMORV10_A05P32560.1</name>
    <name evidence="1" type="ORF">DARMORV10_A09P11300.1</name>
</gene>
<protein>
    <submittedName>
        <fullName evidence="1">(rape) hypothetical protein</fullName>
    </submittedName>
</protein>
<organism evidence="1">
    <name type="scientific">Brassica napus</name>
    <name type="common">Rape</name>
    <dbReference type="NCBI Taxonomy" id="3708"/>
    <lineage>
        <taxon>Eukaryota</taxon>
        <taxon>Viridiplantae</taxon>
        <taxon>Streptophyta</taxon>
        <taxon>Embryophyta</taxon>
        <taxon>Tracheophyta</taxon>
        <taxon>Spermatophyta</taxon>
        <taxon>Magnoliopsida</taxon>
        <taxon>eudicotyledons</taxon>
        <taxon>Gunneridae</taxon>
        <taxon>Pentapetalae</taxon>
        <taxon>rosids</taxon>
        <taxon>malvids</taxon>
        <taxon>Brassicales</taxon>
        <taxon>Brassicaceae</taxon>
        <taxon>Brassiceae</taxon>
        <taxon>Brassica</taxon>
    </lineage>
</organism>
<name>A0A816NQH6_BRANA</name>
<accession>A0A816NQH6</accession>
<dbReference type="EMBL" id="HG994359">
    <property type="protein sequence ID" value="CAF2100942.1"/>
    <property type="molecule type" value="Genomic_DNA"/>
</dbReference>
<dbReference type="Proteomes" id="UP001295469">
    <property type="component" value="Chromosome A09"/>
</dbReference>